<feature type="domain" description="4Fe-4S ferredoxin-type" evidence="4">
    <location>
        <begin position="246"/>
        <end position="277"/>
    </location>
</feature>
<dbReference type="Pfam" id="PF17179">
    <property type="entry name" value="Fer4_22"/>
    <property type="match status" value="1"/>
</dbReference>
<sequence length="369" mass="40946">MKPEGTEALIRALIEDGYEVIGPKVIAQAMLYEPYEAGETPPAGWTDEQDGGRYRLIARDDGKLFDYVVGPQGFKRYLFPPREKLWSAKRTADGFAVGRDGAPAKAYAFFGARACEVAAIGIQDRVFDNGEFSDPTYNARRAKAFIVSVDCSRSASTCFCASMGTGPAPEAGYDIRLSEIFEDGHHMLLVRSGSEAGAAILEKLDLKKAKKADLEKADANSRRAAEMQTRVMPDDAREVLARNMKHSHWVEVGKRCLGCGSCTMVCPTCFCAAMEDVTGLDPDSAERWRQWDTCFSVNHSFIHGGAIRQEAWSRYRQWITHKLSFWHEQFGQSGCVGCGRCITWCPVAIDIVEETRTIRDSEKTEALHG</sequence>
<dbReference type="PROSITE" id="PS00198">
    <property type="entry name" value="4FE4S_FER_1"/>
    <property type="match status" value="2"/>
</dbReference>
<dbReference type="PANTHER" id="PTHR40447">
    <property type="entry name" value="ANAEROBIC SULFITE REDUCTASE SUBUNIT A"/>
    <property type="match status" value="1"/>
</dbReference>
<keyword evidence="1" id="KW-0479">Metal-binding</keyword>
<gene>
    <name evidence="5" type="ORF">CH339_10630</name>
</gene>
<dbReference type="PANTHER" id="PTHR40447:SF1">
    <property type="entry name" value="ANAEROBIC SULFITE REDUCTASE SUBUNIT A"/>
    <property type="match status" value="1"/>
</dbReference>
<keyword evidence="2" id="KW-0408">Iron</keyword>
<keyword evidence="6" id="KW-1185">Reference proteome</keyword>
<evidence type="ECO:0000259" key="4">
    <source>
        <dbReference type="PROSITE" id="PS51379"/>
    </source>
</evidence>
<evidence type="ECO:0000256" key="2">
    <source>
        <dbReference type="ARBA" id="ARBA00023004"/>
    </source>
</evidence>
<dbReference type="SUPFAM" id="SSF46548">
    <property type="entry name" value="alpha-helical ferredoxin"/>
    <property type="match status" value="1"/>
</dbReference>
<feature type="domain" description="4Fe-4S ferredoxin-type" evidence="4">
    <location>
        <begin position="326"/>
        <end position="354"/>
    </location>
</feature>
<dbReference type="GO" id="GO:0051536">
    <property type="term" value="F:iron-sulfur cluster binding"/>
    <property type="evidence" value="ECO:0007669"/>
    <property type="project" value="UniProtKB-KW"/>
</dbReference>
<reference evidence="5 6" key="1">
    <citation type="submission" date="2017-07" db="EMBL/GenBank/DDBJ databases">
        <title>Draft Genome Sequences of Select Purple Nonsulfur Bacteria.</title>
        <authorList>
            <person name="Lasarre B."/>
            <person name="Mckinlay J.B."/>
        </authorList>
    </citation>
    <scope>NUCLEOTIDE SEQUENCE [LARGE SCALE GENOMIC DNA]</scope>
    <source>
        <strain evidence="5 6">DSM 11290</strain>
    </source>
</reference>
<dbReference type="OrthoDB" id="9765258at2"/>
<protein>
    <recommendedName>
        <fullName evidence="4">4Fe-4S ferredoxin-type domain-containing protein</fullName>
    </recommendedName>
</protein>
<dbReference type="PROSITE" id="PS51379">
    <property type="entry name" value="4FE4S_FER_2"/>
    <property type="match status" value="2"/>
</dbReference>
<dbReference type="Proteomes" id="UP000249299">
    <property type="component" value="Unassembled WGS sequence"/>
</dbReference>
<evidence type="ECO:0000256" key="3">
    <source>
        <dbReference type="ARBA" id="ARBA00023014"/>
    </source>
</evidence>
<dbReference type="InterPro" id="IPR017896">
    <property type="entry name" value="4Fe4S_Fe-S-bd"/>
</dbReference>
<dbReference type="InterPro" id="IPR017900">
    <property type="entry name" value="4Fe4S_Fe_S_CS"/>
</dbReference>
<dbReference type="AlphaFoldDB" id="A0A327JP99"/>
<dbReference type="GO" id="GO:0046872">
    <property type="term" value="F:metal ion binding"/>
    <property type="evidence" value="ECO:0007669"/>
    <property type="project" value="UniProtKB-KW"/>
</dbReference>
<evidence type="ECO:0000313" key="6">
    <source>
        <dbReference type="Proteomes" id="UP000249299"/>
    </source>
</evidence>
<evidence type="ECO:0000256" key="1">
    <source>
        <dbReference type="ARBA" id="ARBA00022723"/>
    </source>
</evidence>
<evidence type="ECO:0000313" key="5">
    <source>
        <dbReference type="EMBL" id="RAI27406.1"/>
    </source>
</evidence>
<keyword evidence="3" id="KW-0411">Iron-sulfur</keyword>
<accession>A0A327JP99</accession>
<proteinExistence type="predicted"/>
<dbReference type="EMBL" id="NPEV01000019">
    <property type="protein sequence ID" value="RAI27406.1"/>
    <property type="molecule type" value="Genomic_DNA"/>
</dbReference>
<organism evidence="5 6">
    <name type="scientific">Rhodobium orientis</name>
    <dbReference type="NCBI Taxonomy" id="34017"/>
    <lineage>
        <taxon>Bacteria</taxon>
        <taxon>Pseudomonadati</taxon>
        <taxon>Pseudomonadota</taxon>
        <taxon>Alphaproteobacteria</taxon>
        <taxon>Hyphomicrobiales</taxon>
        <taxon>Rhodobiaceae</taxon>
        <taxon>Rhodobium</taxon>
    </lineage>
</organism>
<comment type="caution">
    <text evidence="5">The sequence shown here is derived from an EMBL/GenBank/DDBJ whole genome shotgun (WGS) entry which is preliminary data.</text>
</comment>
<name>A0A327JP99_9HYPH</name>